<dbReference type="PROSITE" id="PS50110">
    <property type="entry name" value="RESPONSE_REGULATORY"/>
    <property type="match status" value="1"/>
</dbReference>
<feature type="DNA-binding region" description="OmpR/PhoB-type" evidence="7">
    <location>
        <begin position="124"/>
        <end position="222"/>
    </location>
</feature>
<dbReference type="PROSITE" id="PS51755">
    <property type="entry name" value="OMPR_PHOB"/>
    <property type="match status" value="1"/>
</dbReference>
<dbReference type="Proteomes" id="UP000866496">
    <property type="component" value="Unassembled WGS sequence"/>
</dbReference>
<evidence type="ECO:0000256" key="5">
    <source>
        <dbReference type="ARBA" id="ARBA00023163"/>
    </source>
</evidence>
<evidence type="ECO:0000256" key="7">
    <source>
        <dbReference type="PROSITE-ProRule" id="PRU01091"/>
    </source>
</evidence>
<dbReference type="InterPro" id="IPR006291">
    <property type="entry name" value="CusR-like"/>
</dbReference>
<evidence type="ECO:0000256" key="2">
    <source>
        <dbReference type="ARBA" id="ARBA00023012"/>
    </source>
</evidence>
<evidence type="ECO:0000313" key="13">
    <source>
        <dbReference type="Proteomes" id="UP000254631"/>
    </source>
</evidence>
<proteinExistence type="predicted"/>
<dbReference type="FunFam" id="1.10.10.10:FF:000005">
    <property type="entry name" value="Two-component system response regulator"/>
    <property type="match status" value="1"/>
</dbReference>
<organism evidence="11 14">
    <name type="scientific">Legionella pneumophila</name>
    <dbReference type="NCBI Taxonomy" id="446"/>
    <lineage>
        <taxon>Bacteria</taxon>
        <taxon>Pseudomonadati</taxon>
        <taxon>Pseudomonadota</taxon>
        <taxon>Gammaproteobacteria</taxon>
        <taxon>Legionellales</taxon>
        <taxon>Legionellaceae</taxon>
        <taxon>Legionella</taxon>
    </lineage>
</organism>
<dbReference type="eggNOG" id="COG0745">
    <property type="taxonomic scope" value="Bacteria"/>
</dbReference>
<dbReference type="Pfam" id="PF00072">
    <property type="entry name" value="Response_reg"/>
    <property type="match status" value="1"/>
</dbReference>
<reference evidence="12 13" key="2">
    <citation type="submission" date="2018-06" db="EMBL/GenBank/DDBJ databases">
        <authorList>
            <consortium name="Pathogen Informatics"/>
            <person name="Doyle S."/>
        </authorList>
    </citation>
    <scope>NUCLEOTIDE SEQUENCE [LARGE SCALE GENOMIC DNA]</scope>
    <source>
        <strain evidence="12 13">NCTC12000</strain>
    </source>
</reference>
<dbReference type="Gene3D" id="3.40.50.2300">
    <property type="match status" value="1"/>
</dbReference>
<dbReference type="SMART" id="SM00862">
    <property type="entry name" value="Trans_reg_C"/>
    <property type="match status" value="1"/>
</dbReference>
<dbReference type="GO" id="GO:0005829">
    <property type="term" value="C:cytosol"/>
    <property type="evidence" value="ECO:0007669"/>
    <property type="project" value="TreeGrafter"/>
</dbReference>
<dbReference type="InterPro" id="IPR039420">
    <property type="entry name" value="WalR-like"/>
</dbReference>
<evidence type="ECO:0000256" key="6">
    <source>
        <dbReference type="PROSITE-ProRule" id="PRU00169"/>
    </source>
</evidence>
<dbReference type="InterPro" id="IPR011006">
    <property type="entry name" value="CheY-like_superfamily"/>
</dbReference>
<protein>
    <submittedName>
        <fullName evidence="10 11">Response regulator</fullName>
    </submittedName>
    <submittedName>
        <fullName evidence="12">Two-component system, OmpR family, copper resistance phosphate regulon response regulator CusR</fullName>
    </submittedName>
</protein>
<evidence type="ECO:0000259" key="9">
    <source>
        <dbReference type="PROSITE" id="PS51755"/>
    </source>
</evidence>
<dbReference type="InterPro" id="IPR036388">
    <property type="entry name" value="WH-like_DNA-bd_sf"/>
</dbReference>
<dbReference type="Proteomes" id="UP001071279">
    <property type="component" value="Unassembled WGS sequence"/>
</dbReference>
<name>A0A129G279_LEGPN</name>
<dbReference type="SUPFAM" id="SSF52172">
    <property type="entry name" value="CheY-like"/>
    <property type="match status" value="1"/>
</dbReference>
<evidence type="ECO:0000256" key="3">
    <source>
        <dbReference type="ARBA" id="ARBA00023015"/>
    </source>
</evidence>
<evidence type="ECO:0000313" key="11">
    <source>
        <dbReference type="EMBL" id="MCZ4719500.1"/>
    </source>
</evidence>
<keyword evidence="4 7" id="KW-0238">DNA-binding</keyword>
<dbReference type="AlphaFoldDB" id="A0A129G279"/>
<dbReference type="Pfam" id="PF00486">
    <property type="entry name" value="Trans_reg_C"/>
    <property type="match status" value="1"/>
</dbReference>
<feature type="domain" description="OmpR/PhoB-type" evidence="9">
    <location>
        <begin position="124"/>
        <end position="222"/>
    </location>
</feature>
<keyword evidence="5" id="KW-0804">Transcription</keyword>
<dbReference type="OMA" id="KRLGEPW"/>
<evidence type="ECO:0000256" key="1">
    <source>
        <dbReference type="ARBA" id="ARBA00022553"/>
    </source>
</evidence>
<keyword evidence="1 6" id="KW-0597">Phosphoprotein</keyword>
<dbReference type="RefSeq" id="WP_011213298.1">
    <property type="nucleotide sequence ID" value="NZ_BAZA01000180.1"/>
</dbReference>
<dbReference type="Gene3D" id="1.10.10.10">
    <property type="entry name" value="Winged helix-like DNA-binding domain superfamily/Winged helix DNA-binding domain"/>
    <property type="match status" value="1"/>
</dbReference>
<dbReference type="EMBL" id="JAPXIC010000066">
    <property type="protein sequence ID" value="MCZ4719500.1"/>
    <property type="molecule type" value="Genomic_DNA"/>
</dbReference>
<dbReference type="CDD" id="cd00383">
    <property type="entry name" value="trans_reg_C"/>
    <property type="match status" value="1"/>
</dbReference>
<evidence type="ECO:0000256" key="4">
    <source>
        <dbReference type="ARBA" id="ARBA00023125"/>
    </source>
</evidence>
<sequence>MRLLIVEDHKRTADFICKGFNEYQFQADAVYDGAEAIYRISEINYDAVVLDVMLPIMDGWAVLEKIRELKPDLPVLMLSACDDVDSRVKGLEMGAYDYLVKPFSFNELLARVKSLLRRKPKESPILLKINDLTLNLQKHTAIRGDKKLPLTAKEFMLLTFMLKRSGEVLSRTVIAEQVWDINFDTNTNIIDVAIKRLREKVDNDHPTKLIHTVRGVGYVLEIR</sequence>
<reference evidence="10" key="3">
    <citation type="submission" date="2019-10" db="EMBL/GenBank/DDBJ databases">
        <authorList>
            <consortium name="NCBI Pathogen Detection Project"/>
        </authorList>
    </citation>
    <scope>NUCLEOTIDE SEQUENCE</scope>
    <source>
        <strain evidence="10">AZ00058701</strain>
    </source>
</reference>
<keyword evidence="3" id="KW-0805">Transcription regulation</keyword>
<dbReference type="PANTHER" id="PTHR48111">
    <property type="entry name" value="REGULATOR OF RPOS"/>
    <property type="match status" value="1"/>
</dbReference>
<evidence type="ECO:0000313" key="10">
    <source>
        <dbReference type="EMBL" id="HAU1880440.1"/>
    </source>
</evidence>
<reference evidence="11" key="4">
    <citation type="submission" date="2022-12" db="EMBL/GenBank/DDBJ databases">
        <title>Comparative genomics of Legionella pneumophila isolates from the West Bank and Germany support molecular epidemiology of Legionnaires disease.</title>
        <authorList>
            <person name="Zayed A.R."/>
            <person name="Bitar D.M."/>
            <person name="Steinert M."/>
            <person name="Lueck C."/>
            <person name="Brettar I."/>
            <person name="Hoefle M.G."/>
            <person name="Bunk B."/>
        </authorList>
    </citation>
    <scope>NUCLEOTIDE SEQUENCE</scope>
    <source>
        <strain evidence="11">H23</strain>
    </source>
</reference>
<evidence type="ECO:0000313" key="12">
    <source>
        <dbReference type="EMBL" id="STX78871.1"/>
    </source>
</evidence>
<evidence type="ECO:0000313" key="14">
    <source>
        <dbReference type="Proteomes" id="UP001071279"/>
    </source>
</evidence>
<gene>
    <name evidence="12" type="primary">ompR_1</name>
    <name evidence="10" type="ORF">JBJ86_09315</name>
    <name evidence="12" type="ORF">NCTC12000_00857</name>
    <name evidence="11" type="ORF">O6C86_09775</name>
</gene>
<dbReference type="GO" id="GO:0006355">
    <property type="term" value="P:regulation of DNA-templated transcription"/>
    <property type="evidence" value="ECO:0007669"/>
    <property type="project" value="InterPro"/>
</dbReference>
<dbReference type="GO" id="GO:0000156">
    <property type="term" value="F:phosphorelay response regulator activity"/>
    <property type="evidence" value="ECO:0007669"/>
    <property type="project" value="TreeGrafter"/>
</dbReference>
<dbReference type="SMART" id="SM00448">
    <property type="entry name" value="REC"/>
    <property type="match status" value="1"/>
</dbReference>
<reference evidence="10" key="1">
    <citation type="journal article" date="2018" name="Genome Biol.">
        <title>SKESA: strategic k-mer extension for scrupulous assemblies.</title>
        <authorList>
            <person name="Souvorov A."/>
            <person name="Agarwala R."/>
            <person name="Lipman D.J."/>
        </authorList>
    </citation>
    <scope>NUCLEOTIDE SEQUENCE</scope>
    <source>
        <strain evidence="10">AZ00058701</strain>
    </source>
</reference>
<keyword evidence="2" id="KW-0902">Two-component regulatory system</keyword>
<feature type="domain" description="Response regulatory" evidence="8">
    <location>
        <begin position="2"/>
        <end position="116"/>
    </location>
</feature>
<dbReference type="Proteomes" id="UP000254631">
    <property type="component" value="Unassembled WGS sequence"/>
</dbReference>
<dbReference type="PANTHER" id="PTHR48111:SF76">
    <property type="entry name" value="TWO-COMPONENT RESPONSE REGULATOR"/>
    <property type="match status" value="1"/>
</dbReference>
<dbReference type="EMBL" id="DACWHX010000010">
    <property type="protein sequence ID" value="HAU1880440.1"/>
    <property type="molecule type" value="Genomic_DNA"/>
</dbReference>
<evidence type="ECO:0000259" key="8">
    <source>
        <dbReference type="PROSITE" id="PS50110"/>
    </source>
</evidence>
<dbReference type="InterPro" id="IPR001789">
    <property type="entry name" value="Sig_transdc_resp-reg_receiver"/>
</dbReference>
<accession>A0A129G279</accession>
<dbReference type="GO" id="GO:0000976">
    <property type="term" value="F:transcription cis-regulatory region binding"/>
    <property type="evidence" value="ECO:0007669"/>
    <property type="project" value="TreeGrafter"/>
</dbReference>
<dbReference type="CDD" id="cd19935">
    <property type="entry name" value="REC_OmpR_CusR-like"/>
    <property type="match status" value="1"/>
</dbReference>
<dbReference type="EMBL" id="UGOL01000001">
    <property type="protein sequence ID" value="STX78871.1"/>
    <property type="molecule type" value="Genomic_DNA"/>
</dbReference>
<dbReference type="NCBIfam" id="TIGR01387">
    <property type="entry name" value="cztR_silR_copR"/>
    <property type="match status" value="1"/>
</dbReference>
<feature type="modified residue" description="4-aspartylphosphate" evidence="6">
    <location>
        <position position="51"/>
    </location>
</feature>
<dbReference type="InterPro" id="IPR001867">
    <property type="entry name" value="OmpR/PhoB-type_DNA-bd"/>
</dbReference>
<dbReference type="Gene3D" id="6.10.250.690">
    <property type="match status" value="1"/>
</dbReference>
<dbReference type="GO" id="GO:0032993">
    <property type="term" value="C:protein-DNA complex"/>
    <property type="evidence" value="ECO:0007669"/>
    <property type="project" value="TreeGrafter"/>
</dbReference>